<sequence length="190" mass="21060">MKTIKILSGALLAILAISCSSDDSKPSYPVENPLESYHTQAGFTTTSNFINSGSYEFGLAFSPNVKGVMKAITVKMPDANPALKVTIWDYTTKEVLKTETVNVATANTLVTHPITDLALEKDKKYMITMNSNDWYKRSKADNTNATYPITAGNIKFLEYRWVNGATQVYPTNVSLNYNGGDLSFDFKRTE</sequence>
<reference evidence="2 4" key="1">
    <citation type="submission" date="2017-12" db="EMBL/GenBank/DDBJ databases">
        <title>Genomic Encyclopedia of Type Strains, Phase III (KMG-III): the genomes of soil and plant-associated and newly described type strains.</title>
        <authorList>
            <person name="Whitman W."/>
        </authorList>
    </citation>
    <scope>NUCLEOTIDE SEQUENCE [LARGE SCALE GENOMIC DNA]</scope>
    <source>
        <strain evidence="2 4">IP-10</strain>
    </source>
</reference>
<dbReference type="RefSeq" id="WP_101470769.1">
    <property type="nucleotide sequence ID" value="NZ_PJND01000007.1"/>
</dbReference>
<protein>
    <submittedName>
        <fullName evidence="3">Uncharacterized protein DUF4082</fullName>
    </submittedName>
</protein>
<evidence type="ECO:0000313" key="5">
    <source>
        <dbReference type="Proteomes" id="UP000275027"/>
    </source>
</evidence>
<dbReference type="EMBL" id="RCCB01000010">
    <property type="protein sequence ID" value="RLJ35922.1"/>
    <property type="molecule type" value="Genomic_DNA"/>
</dbReference>
<reference evidence="3 5" key="2">
    <citation type="submission" date="2018-10" db="EMBL/GenBank/DDBJ databases">
        <title>Genomic Encyclopedia of Archaeal and Bacterial Type Strains, Phase II (KMG-II): from individual species to whole genera.</title>
        <authorList>
            <person name="Goeker M."/>
        </authorList>
    </citation>
    <scope>NUCLEOTIDE SEQUENCE [LARGE SCALE GENOMIC DNA]</scope>
    <source>
        <strain evidence="3 5">DSM 21886</strain>
    </source>
</reference>
<feature type="signal peptide" evidence="1">
    <location>
        <begin position="1"/>
        <end position="21"/>
    </location>
</feature>
<dbReference type="PROSITE" id="PS51257">
    <property type="entry name" value="PROKAR_LIPOPROTEIN"/>
    <property type="match status" value="1"/>
</dbReference>
<name>A0A497UYP8_9FLAO</name>
<keyword evidence="4" id="KW-1185">Reference proteome</keyword>
<evidence type="ECO:0000256" key="1">
    <source>
        <dbReference type="SAM" id="SignalP"/>
    </source>
</evidence>
<accession>A0A497UYP8</accession>
<gene>
    <name evidence="2" type="ORF">B0G92_0196</name>
    <name evidence="3" type="ORF">CLV50_1308</name>
</gene>
<evidence type="ECO:0000313" key="2">
    <source>
        <dbReference type="EMBL" id="PKW28573.1"/>
    </source>
</evidence>
<proteinExistence type="predicted"/>
<evidence type="ECO:0000313" key="4">
    <source>
        <dbReference type="Proteomes" id="UP000233767"/>
    </source>
</evidence>
<dbReference type="AlphaFoldDB" id="A0A497UYP8"/>
<dbReference type="Proteomes" id="UP000275027">
    <property type="component" value="Unassembled WGS sequence"/>
</dbReference>
<dbReference type="EMBL" id="PJND01000007">
    <property type="protein sequence ID" value="PKW28573.1"/>
    <property type="molecule type" value="Genomic_DNA"/>
</dbReference>
<organism evidence="3 5">
    <name type="scientific">Flavobacterium lindanitolerans</name>
    <dbReference type="NCBI Taxonomy" id="428988"/>
    <lineage>
        <taxon>Bacteria</taxon>
        <taxon>Pseudomonadati</taxon>
        <taxon>Bacteroidota</taxon>
        <taxon>Flavobacteriia</taxon>
        <taxon>Flavobacteriales</taxon>
        <taxon>Flavobacteriaceae</taxon>
        <taxon>Flavobacterium</taxon>
    </lineage>
</organism>
<keyword evidence="1" id="KW-0732">Signal</keyword>
<evidence type="ECO:0000313" key="3">
    <source>
        <dbReference type="EMBL" id="RLJ35922.1"/>
    </source>
</evidence>
<comment type="caution">
    <text evidence="3">The sequence shown here is derived from an EMBL/GenBank/DDBJ whole genome shotgun (WGS) entry which is preliminary data.</text>
</comment>
<dbReference type="Proteomes" id="UP000233767">
    <property type="component" value="Unassembled WGS sequence"/>
</dbReference>
<feature type="chain" id="PRO_5019808903" evidence="1">
    <location>
        <begin position="22"/>
        <end position="190"/>
    </location>
</feature>